<feature type="binding site" evidence="6">
    <location>
        <position position="297"/>
    </location>
    <ligand>
        <name>substrate</name>
    </ligand>
</feature>
<dbReference type="Proteomes" id="UP000295008">
    <property type="component" value="Unassembled WGS sequence"/>
</dbReference>
<dbReference type="InterPro" id="IPR018110">
    <property type="entry name" value="Mandel_Rmase/mucon_lact_enz_CS"/>
</dbReference>
<dbReference type="SFLD" id="SFLDS00001">
    <property type="entry name" value="Enolase"/>
    <property type="match status" value="2"/>
</dbReference>
<dbReference type="Pfam" id="PF13378">
    <property type="entry name" value="MR_MLE_C"/>
    <property type="match status" value="1"/>
</dbReference>
<dbReference type="FunFam" id="3.30.390.10:FF:000009">
    <property type="entry name" value="Hydrophobic dipeptide epimerase"/>
    <property type="match status" value="1"/>
</dbReference>
<dbReference type="InterPro" id="IPR034603">
    <property type="entry name" value="Dipeptide_epimerase"/>
</dbReference>
<feature type="binding site" evidence="6">
    <location>
        <position position="295"/>
    </location>
    <ligand>
        <name>substrate</name>
    </ligand>
</feature>
<feature type="binding site" evidence="6">
    <location>
        <position position="322"/>
    </location>
    <ligand>
        <name>substrate</name>
    </ligand>
</feature>
<feature type="domain" description="Mandelate racemase/muconate lactonizing enzyme C-terminal" evidence="9">
    <location>
        <begin position="141"/>
        <end position="239"/>
    </location>
</feature>
<dbReference type="OrthoDB" id="9775391at2"/>
<dbReference type="Pfam" id="PF02746">
    <property type="entry name" value="MR_MLE_N"/>
    <property type="match status" value="1"/>
</dbReference>
<dbReference type="EMBL" id="SLUN01000031">
    <property type="protein sequence ID" value="TCL61858.1"/>
    <property type="molecule type" value="Genomic_DNA"/>
</dbReference>
<organism evidence="10 11">
    <name type="scientific">Hydrogenispora ethanolica</name>
    <dbReference type="NCBI Taxonomy" id="1082276"/>
    <lineage>
        <taxon>Bacteria</taxon>
        <taxon>Bacillati</taxon>
        <taxon>Bacillota</taxon>
        <taxon>Hydrogenispora</taxon>
    </lineage>
</organism>
<dbReference type="CDD" id="cd03319">
    <property type="entry name" value="L-Ala-DL-Glu_epimerase"/>
    <property type="match status" value="1"/>
</dbReference>
<feature type="binding site" evidence="7">
    <location>
        <position position="218"/>
    </location>
    <ligand>
        <name>Mg(2+)</name>
        <dbReference type="ChEBI" id="CHEBI:18420"/>
    </ligand>
</feature>
<dbReference type="InterPro" id="IPR036849">
    <property type="entry name" value="Enolase-like_C_sf"/>
</dbReference>
<feature type="binding site" evidence="6">
    <location>
        <position position="160"/>
    </location>
    <ligand>
        <name>substrate</name>
    </ligand>
</feature>
<dbReference type="EC" id="5.1.1.-" evidence="8"/>
<dbReference type="Gene3D" id="3.20.20.120">
    <property type="entry name" value="Enolase-like C-terminal domain"/>
    <property type="match status" value="1"/>
</dbReference>
<protein>
    <recommendedName>
        <fullName evidence="8">Dipeptide epimerase</fullName>
        <ecNumber evidence="8">5.1.1.-</ecNumber>
    </recommendedName>
</protein>
<evidence type="ECO:0000256" key="8">
    <source>
        <dbReference type="RuleBase" id="RU366006"/>
    </source>
</evidence>
<dbReference type="GO" id="GO:0000287">
    <property type="term" value="F:magnesium ion binding"/>
    <property type="evidence" value="ECO:0007669"/>
    <property type="project" value="UniProtKB-ARBA"/>
</dbReference>
<feature type="binding site" evidence="7">
    <location>
        <position position="243"/>
    </location>
    <ligand>
        <name>Mg(2+)</name>
        <dbReference type="ChEBI" id="CHEBI:18420"/>
    </ligand>
</feature>
<gene>
    <name evidence="10" type="ORF">EDC14_103127</name>
</gene>
<evidence type="ECO:0000256" key="7">
    <source>
        <dbReference type="PIRSR" id="PIRSR634603-3"/>
    </source>
</evidence>
<evidence type="ECO:0000313" key="11">
    <source>
        <dbReference type="Proteomes" id="UP000295008"/>
    </source>
</evidence>
<sequence>MKIVAIETGRLAAPLKRPFKTALRTVNAIDDVIVRIVTDTGQVGLGEAAPTAVITGDTIGSIVWAIEEVIAPQLKGMAIENIEAIFEKLDHCLVKNSSAKAAVDIALYDLYGQLYRAPLYQLLGGYRRQLSTDITISVNDPEQMARDSVAAVQLGYDTLKIKVGKDPALDIERMSLIRQAVGNDIKLRLDANQGWQPKEAVRILQRLEDRGLEIELVEQPVPAHDLEGLKFVTDHVTIPVLADESAYSPLDAVKIMQLRAADLINIKLMKTGGIRHALQICAMAEVYGVECMMGCMLEAKISVTAAAHLAAAKPVITRLDLDGPSLCATDPLPGGARFDEHRITLTDEPGLGFDAALCPGFTERPAPGKM</sequence>
<dbReference type="InterPro" id="IPR029017">
    <property type="entry name" value="Enolase-like_N"/>
</dbReference>
<name>A0A4R1R8D0_HYDET</name>
<evidence type="ECO:0000259" key="9">
    <source>
        <dbReference type="SMART" id="SM00922"/>
    </source>
</evidence>
<proteinExistence type="inferred from homology"/>
<evidence type="ECO:0000313" key="10">
    <source>
        <dbReference type="EMBL" id="TCL61858.1"/>
    </source>
</evidence>
<evidence type="ECO:0000256" key="5">
    <source>
        <dbReference type="PIRSR" id="PIRSR634603-1"/>
    </source>
</evidence>
<feature type="binding site" evidence="6">
    <location>
        <position position="135"/>
    </location>
    <ligand>
        <name>substrate</name>
    </ligand>
</feature>
<keyword evidence="3 7" id="KW-0460">Magnesium</keyword>
<dbReference type="SFLD" id="SFLDF00009">
    <property type="entry name" value="o-succinylbenzoate_synthase"/>
    <property type="match status" value="1"/>
</dbReference>
<feature type="active site" description="Proton acceptor; specific for (R)-substrate epimerization" evidence="5">
    <location>
        <position position="162"/>
    </location>
</feature>
<keyword evidence="4 8" id="KW-0413">Isomerase</keyword>
<dbReference type="Gene3D" id="3.30.390.10">
    <property type="entry name" value="Enolase-like, N-terminal domain"/>
    <property type="match status" value="1"/>
</dbReference>
<feature type="binding site" evidence="6">
    <location>
        <position position="24"/>
    </location>
    <ligand>
        <name>substrate</name>
    </ligand>
</feature>
<comment type="caution">
    <text evidence="10">The sequence shown here is derived from an EMBL/GenBank/DDBJ whole genome shotgun (WGS) entry which is preliminary data.</text>
</comment>
<dbReference type="PANTHER" id="PTHR48073:SF2">
    <property type="entry name" value="O-SUCCINYLBENZOATE SYNTHASE"/>
    <property type="match status" value="1"/>
</dbReference>
<keyword evidence="11" id="KW-1185">Reference proteome</keyword>
<dbReference type="GO" id="GO:0016855">
    <property type="term" value="F:racemase and epimerase activity, acting on amino acids and derivatives"/>
    <property type="evidence" value="ECO:0007669"/>
    <property type="project" value="UniProtKB-UniRule"/>
</dbReference>
<feature type="active site" description="Proton acceptor; specific for (S)-substrate epimerization" evidence="5">
    <location>
        <position position="267"/>
    </location>
</feature>
<dbReference type="PROSITE" id="PS00908">
    <property type="entry name" value="MR_MLE_1"/>
    <property type="match status" value="1"/>
</dbReference>
<feature type="binding site" evidence="6">
    <location>
        <position position="320"/>
    </location>
    <ligand>
        <name>substrate</name>
    </ligand>
</feature>
<dbReference type="GO" id="GO:0006518">
    <property type="term" value="P:peptide metabolic process"/>
    <property type="evidence" value="ECO:0007669"/>
    <property type="project" value="UniProtKB-ARBA"/>
</dbReference>
<dbReference type="SFLD" id="SFLDG00180">
    <property type="entry name" value="muconate_cycloisomerase"/>
    <property type="match status" value="2"/>
</dbReference>
<dbReference type="SUPFAM" id="SSF54826">
    <property type="entry name" value="Enolase N-terminal domain-like"/>
    <property type="match status" value="1"/>
</dbReference>
<comment type="cofactor">
    <cofactor evidence="7 8">
        <name>Mg(2+)</name>
        <dbReference type="ChEBI" id="CHEBI:18420"/>
    </cofactor>
    <text evidence="7 8">Binds 1 Mg(2+) ion per subunit.</text>
</comment>
<dbReference type="RefSeq" id="WP_132016104.1">
    <property type="nucleotide sequence ID" value="NZ_SLUN01000031.1"/>
</dbReference>
<evidence type="ECO:0000256" key="4">
    <source>
        <dbReference type="ARBA" id="ARBA00023235"/>
    </source>
</evidence>
<feature type="binding site" evidence="7">
    <location>
        <position position="190"/>
    </location>
    <ligand>
        <name>Mg(2+)</name>
        <dbReference type="ChEBI" id="CHEBI:18420"/>
    </ligand>
</feature>
<dbReference type="InterPro" id="IPR013342">
    <property type="entry name" value="Mandelate_racemase_C"/>
</dbReference>
<dbReference type="PANTHER" id="PTHR48073">
    <property type="entry name" value="O-SUCCINYLBENZOATE SYNTHASE-RELATED"/>
    <property type="match status" value="1"/>
</dbReference>
<reference evidence="10 11" key="1">
    <citation type="submission" date="2019-03" db="EMBL/GenBank/DDBJ databases">
        <title>Genomic Encyclopedia of Type Strains, Phase IV (KMG-IV): sequencing the most valuable type-strain genomes for metagenomic binning, comparative biology and taxonomic classification.</title>
        <authorList>
            <person name="Goeker M."/>
        </authorList>
    </citation>
    <scope>NUCLEOTIDE SEQUENCE [LARGE SCALE GENOMIC DNA]</scope>
    <source>
        <strain evidence="10 11">LX-B</strain>
    </source>
</reference>
<dbReference type="InterPro" id="IPR013341">
    <property type="entry name" value="Mandelate_racemase_N_dom"/>
</dbReference>
<dbReference type="SFLD" id="SFLDF00010">
    <property type="entry name" value="dipeptide_epimerase"/>
    <property type="match status" value="1"/>
</dbReference>
<evidence type="ECO:0000256" key="3">
    <source>
        <dbReference type="ARBA" id="ARBA00022842"/>
    </source>
</evidence>
<evidence type="ECO:0000256" key="2">
    <source>
        <dbReference type="ARBA" id="ARBA00022723"/>
    </source>
</evidence>
<evidence type="ECO:0000256" key="6">
    <source>
        <dbReference type="PIRSR" id="PIRSR634603-2"/>
    </source>
</evidence>
<dbReference type="GO" id="GO:0009063">
    <property type="term" value="P:amino acid catabolic process"/>
    <property type="evidence" value="ECO:0007669"/>
    <property type="project" value="InterPro"/>
</dbReference>
<comment type="similarity">
    <text evidence="1 8">Belongs to the mandelate racemase/muconate lactonizing enzyme family.</text>
</comment>
<dbReference type="AlphaFoldDB" id="A0A4R1R8D0"/>
<dbReference type="SMART" id="SM00922">
    <property type="entry name" value="MR_MLE"/>
    <property type="match status" value="1"/>
</dbReference>
<dbReference type="InterPro" id="IPR029065">
    <property type="entry name" value="Enolase_C-like"/>
</dbReference>
<evidence type="ECO:0000256" key="1">
    <source>
        <dbReference type="ARBA" id="ARBA00008031"/>
    </source>
</evidence>
<keyword evidence="2 7" id="KW-0479">Metal-binding</keyword>
<accession>A0A4R1R8D0</accession>
<dbReference type="SUPFAM" id="SSF51604">
    <property type="entry name" value="Enolase C-terminal domain-like"/>
    <property type="match status" value="1"/>
</dbReference>